<dbReference type="OrthoDB" id="1847590at2759"/>
<evidence type="ECO:0000313" key="3">
    <source>
        <dbReference type="Proteomes" id="UP000271889"/>
    </source>
</evidence>
<feature type="region of interest" description="Disordered" evidence="1">
    <location>
        <begin position="44"/>
        <end position="68"/>
    </location>
</feature>
<organism evidence="2 3">
    <name type="scientific">Cylicostephanus goldi</name>
    <name type="common">Nematode worm</name>
    <dbReference type="NCBI Taxonomy" id="71465"/>
    <lineage>
        <taxon>Eukaryota</taxon>
        <taxon>Metazoa</taxon>
        <taxon>Ecdysozoa</taxon>
        <taxon>Nematoda</taxon>
        <taxon>Chromadorea</taxon>
        <taxon>Rhabditida</taxon>
        <taxon>Rhabditina</taxon>
        <taxon>Rhabditomorpha</taxon>
        <taxon>Strongyloidea</taxon>
        <taxon>Strongylidae</taxon>
        <taxon>Cylicostephanus</taxon>
    </lineage>
</organism>
<feature type="non-terminal residue" evidence="2">
    <location>
        <position position="68"/>
    </location>
</feature>
<accession>A0A3P6SHN7</accession>
<protein>
    <submittedName>
        <fullName evidence="2">Uncharacterized protein</fullName>
    </submittedName>
</protein>
<gene>
    <name evidence="2" type="ORF">CGOC_LOCUS2664</name>
</gene>
<evidence type="ECO:0000256" key="1">
    <source>
        <dbReference type="SAM" id="MobiDB-lite"/>
    </source>
</evidence>
<dbReference type="InterPro" id="IPR039411">
    <property type="entry name" value="NSA2_fam"/>
</dbReference>
<reference evidence="2 3" key="1">
    <citation type="submission" date="2018-11" db="EMBL/GenBank/DDBJ databases">
        <authorList>
            <consortium name="Pathogen Informatics"/>
        </authorList>
    </citation>
    <scope>NUCLEOTIDE SEQUENCE [LARGE SCALE GENOMIC DNA]</scope>
</reference>
<dbReference type="AlphaFoldDB" id="A0A3P6SHN7"/>
<evidence type="ECO:0000313" key="2">
    <source>
        <dbReference type="EMBL" id="VDK53388.1"/>
    </source>
</evidence>
<keyword evidence="3" id="KW-1185">Reference proteome</keyword>
<name>A0A3P6SHN7_CYLGO</name>
<dbReference type="Proteomes" id="UP000271889">
    <property type="component" value="Unassembled WGS sequence"/>
</dbReference>
<feature type="compositionally biased region" description="Basic residues" evidence="1">
    <location>
        <begin position="48"/>
        <end position="68"/>
    </location>
</feature>
<dbReference type="EMBL" id="UYRV01006130">
    <property type="protein sequence ID" value="VDK53388.1"/>
    <property type="molecule type" value="Genomic_DNA"/>
</dbReference>
<sequence length="68" mass="8556">MPQNDYMDLHRKRHGRRLDYEERQYVHVYFFAFWRKKEARAGHARSQMAKKLRGQKAKLYHKKRYSEK</sequence>
<proteinExistence type="predicted"/>
<dbReference type="PANTHER" id="PTHR12642">
    <property type="entry name" value="RIBOSOME BIOGENESIS PROTEIN NSA2 HOMOLOG"/>
    <property type="match status" value="1"/>
</dbReference>